<keyword evidence="20" id="KW-1185">Reference proteome</keyword>
<dbReference type="InterPro" id="IPR000719">
    <property type="entry name" value="Prot_kinase_dom"/>
</dbReference>
<dbReference type="EMBL" id="MRZV01000006">
    <property type="protein sequence ID" value="PIK62721.1"/>
    <property type="molecule type" value="Genomic_DNA"/>
</dbReference>
<dbReference type="OrthoDB" id="339325at2759"/>
<comment type="similarity">
    <text evidence="2">Belongs to the protein kinase superfamily. STE Ser/Thr protein kinase family. MAP kinase kinase kinase subfamily.</text>
</comment>
<feature type="compositionally biased region" description="Basic and acidic residues" evidence="16">
    <location>
        <begin position="482"/>
        <end position="498"/>
    </location>
</feature>
<dbReference type="PRINTS" id="PR00452">
    <property type="entry name" value="SH3DOMAIN"/>
</dbReference>
<comment type="caution">
    <text evidence="19">The sequence shown here is derived from an EMBL/GenBank/DDBJ whole genome shotgun (WGS) entry which is preliminary data.</text>
</comment>
<proteinExistence type="inferred from homology"/>
<evidence type="ECO:0000256" key="8">
    <source>
        <dbReference type="ARBA" id="ARBA00022741"/>
    </source>
</evidence>
<feature type="compositionally biased region" description="Basic and acidic residues" evidence="16">
    <location>
        <begin position="781"/>
        <end position="796"/>
    </location>
</feature>
<feature type="compositionally biased region" description="Polar residues" evidence="16">
    <location>
        <begin position="769"/>
        <end position="780"/>
    </location>
</feature>
<feature type="region of interest" description="Disordered" evidence="16">
    <location>
        <begin position="639"/>
        <end position="919"/>
    </location>
</feature>
<dbReference type="Gene3D" id="3.30.200.20">
    <property type="entry name" value="Phosphorylase Kinase, domain 1"/>
    <property type="match status" value="1"/>
</dbReference>
<dbReference type="PROSITE" id="PS50011">
    <property type="entry name" value="PROTEIN_KINASE_DOM"/>
    <property type="match status" value="1"/>
</dbReference>
<feature type="domain" description="Protein kinase" evidence="18">
    <location>
        <begin position="106"/>
        <end position="376"/>
    </location>
</feature>
<dbReference type="GO" id="GO:0004706">
    <property type="term" value="F:JUN kinase kinase kinase activity"/>
    <property type="evidence" value="ECO:0007669"/>
    <property type="project" value="TreeGrafter"/>
</dbReference>
<dbReference type="InterPro" id="IPR051681">
    <property type="entry name" value="Ser/Thr_Kinases-Pseudokinases"/>
</dbReference>
<dbReference type="Gene3D" id="2.30.30.40">
    <property type="entry name" value="SH3 Domains"/>
    <property type="match status" value="1"/>
</dbReference>
<evidence type="ECO:0000256" key="16">
    <source>
        <dbReference type="SAM" id="MobiDB-lite"/>
    </source>
</evidence>
<dbReference type="InterPro" id="IPR017441">
    <property type="entry name" value="Protein_kinase_ATP_BS"/>
</dbReference>
<comment type="cofactor">
    <cofactor evidence="1">
        <name>Mg(2+)</name>
        <dbReference type="ChEBI" id="CHEBI:18420"/>
    </cofactor>
</comment>
<feature type="compositionally biased region" description="Polar residues" evidence="16">
    <location>
        <begin position="902"/>
        <end position="911"/>
    </location>
</feature>
<dbReference type="InterPro" id="IPR008271">
    <property type="entry name" value="Ser/Thr_kinase_AS"/>
</dbReference>
<dbReference type="PROSITE" id="PS00107">
    <property type="entry name" value="PROTEIN_KINASE_ATP"/>
    <property type="match status" value="1"/>
</dbReference>
<evidence type="ECO:0000256" key="1">
    <source>
        <dbReference type="ARBA" id="ARBA00001946"/>
    </source>
</evidence>
<dbReference type="PROSITE" id="PS50002">
    <property type="entry name" value="SH3"/>
    <property type="match status" value="1"/>
</dbReference>
<feature type="compositionally biased region" description="Low complexity" evidence="16">
    <location>
        <begin position="751"/>
        <end position="761"/>
    </location>
</feature>
<dbReference type="Gene3D" id="1.10.510.10">
    <property type="entry name" value="Transferase(Phosphotransferase) domain 1"/>
    <property type="match status" value="1"/>
</dbReference>
<sequence length="919" mass="103432">MSSSNASGISSSSEASLSSSLPDKETSLCTAIFDYHAQHGDELTLRQGDLVEIISKDHDVTGDDGWWKGKVNDKVGVFPNNFVTTPHTIPNKLKLYGVQEIDYSEIILSEMIGMGGFGQVHRGFWTGQEVAVKVARTDTEEDLDQIVSTVTQEATLFSLLAHANIIGCFGACLVKPHICLVLEYARGGPLSRVLSNKRMGLPPNVLVDWAFQIAEGMHYLHERAVIPIIHRDLKSSNILINELVEHNDFNGKILKITDFGLAREVYHTTRMSAAGTYAWMAPEVIKSSVFSKRADIWSYGVVLWELLTGEVPYRGINSLAVAYGVAVNKYTLPIPTTCPTEFADILTACWNCDPHQRPTFSDILVTLKTIIDSSFIETPSESFHTMQESWRQEIEEVYDELRLKERELRSREEELRKAANWQREKEDLLNLRAKELANRELEIVRREVMLLIQNQQAARPVPKKRRNHFVKGRTRLSGKEISTPHDFQHQISVTDRKNARSPHSPESPPKSPLPNLRVLTFPKGKTWGPSSLQRKHRTSALKPHTMSAATGKKFSGYLTPSPTNHEGFSEPDEHYRFPRPDWIDVGPSPQDRRTDEPETIKNRTNVGLCGAATILAAVAAGCDIRQFNLDIVRSGEVEHRRSEFNRQHSSSQTDVSSPFESEWNNGVSVDEMTSTTNLIQLSPSKTKKQPKRSNETNCHNSQRRRSSHDRAQDFIPSSSGSNWTLINKTSHRRTASADDSLDTMMHKRTPSDSSSPSSVFSAGDLDPWSSPTHRPNSTEQSPRRVPYDQEHPERPQTLDISRPRPAARHLQTPQHTYQTVDDPLVRNNNASTSSPSSVISPRFYHQSPKRSPHHRKTSITRSPALSSTSPPYIVTHSTYQYPSPSSSSLLDDDNLQRMDPSASMQPQTARQYNPHKEFL</sequence>
<dbReference type="SMART" id="SM00220">
    <property type="entry name" value="S_TKc"/>
    <property type="match status" value="1"/>
</dbReference>
<keyword evidence="9" id="KW-0418">Kinase</keyword>
<feature type="region of interest" description="Disordered" evidence="16">
    <location>
        <begin position="458"/>
        <end position="543"/>
    </location>
</feature>
<evidence type="ECO:0000259" key="17">
    <source>
        <dbReference type="PROSITE" id="PS50002"/>
    </source>
</evidence>
<feature type="compositionally biased region" description="Basic residues" evidence="16">
    <location>
        <begin position="461"/>
        <end position="476"/>
    </location>
</feature>
<evidence type="ECO:0000256" key="9">
    <source>
        <dbReference type="ARBA" id="ARBA00022777"/>
    </source>
</evidence>
<evidence type="ECO:0000313" key="20">
    <source>
        <dbReference type="Proteomes" id="UP000230750"/>
    </source>
</evidence>
<organism evidence="19 20">
    <name type="scientific">Stichopus japonicus</name>
    <name type="common">Sea cucumber</name>
    <dbReference type="NCBI Taxonomy" id="307972"/>
    <lineage>
        <taxon>Eukaryota</taxon>
        <taxon>Metazoa</taxon>
        <taxon>Echinodermata</taxon>
        <taxon>Eleutherozoa</taxon>
        <taxon>Echinozoa</taxon>
        <taxon>Holothuroidea</taxon>
        <taxon>Aspidochirotacea</taxon>
        <taxon>Aspidochirotida</taxon>
        <taxon>Stichopodidae</taxon>
        <taxon>Apostichopus</taxon>
    </lineage>
</organism>
<evidence type="ECO:0000256" key="14">
    <source>
        <dbReference type="PROSITE-ProRule" id="PRU10141"/>
    </source>
</evidence>
<dbReference type="Pfam" id="PF07714">
    <property type="entry name" value="PK_Tyr_Ser-Thr"/>
    <property type="match status" value="1"/>
</dbReference>
<feature type="binding site" evidence="14">
    <location>
        <position position="133"/>
    </location>
    <ligand>
        <name>ATP</name>
        <dbReference type="ChEBI" id="CHEBI:30616"/>
    </ligand>
</feature>
<dbReference type="SUPFAM" id="SSF56112">
    <property type="entry name" value="Protein kinase-like (PK-like)"/>
    <property type="match status" value="1"/>
</dbReference>
<dbReference type="PANTHER" id="PTHR44329:SF293">
    <property type="entry name" value="MITOGEN-ACTIVATED PROTEIN KINASE KINASE KINASE"/>
    <property type="match status" value="1"/>
</dbReference>
<evidence type="ECO:0000256" key="7">
    <source>
        <dbReference type="ARBA" id="ARBA00022737"/>
    </source>
</evidence>
<dbReference type="InterPro" id="IPR036028">
    <property type="entry name" value="SH3-like_dom_sf"/>
</dbReference>
<keyword evidence="7" id="KW-0677">Repeat</keyword>
<dbReference type="Pfam" id="PF00018">
    <property type="entry name" value="SH3_1"/>
    <property type="match status" value="1"/>
</dbReference>
<accession>A0A2G8LR69</accession>
<keyword evidence="5" id="KW-0723">Serine/threonine-protein kinase</keyword>
<dbReference type="InterPro" id="IPR011009">
    <property type="entry name" value="Kinase-like_dom_sf"/>
</dbReference>
<feature type="compositionally biased region" description="Low complexity" evidence="16">
    <location>
        <begin position="831"/>
        <end position="840"/>
    </location>
</feature>
<feature type="compositionally biased region" description="Basic residues" evidence="16">
    <location>
        <begin position="847"/>
        <end position="858"/>
    </location>
</feature>
<dbReference type="FunFam" id="1.10.510.10:FF:000076">
    <property type="entry name" value="Mitogen-activated protein kinase kinase kinase"/>
    <property type="match status" value="1"/>
</dbReference>
<keyword evidence="15" id="KW-0175">Coiled coil</keyword>
<feature type="compositionally biased region" description="Polar residues" evidence="16">
    <location>
        <begin position="715"/>
        <end position="728"/>
    </location>
</feature>
<comment type="catalytic activity">
    <reaction evidence="11">
        <text>L-threonyl-[protein] + ATP = O-phospho-L-threonyl-[protein] + ADP + H(+)</text>
        <dbReference type="Rhea" id="RHEA:46608"/>
        <dbReference type="Rhea" id="RHEA-COMP:11060"/>
        <dbReference type="Rhea" id="RHEA-COMP:11605"/>
        <dbReference type="ChEBI" id="CHEBI:15378"/>
        <dbReference type="ChEBI" id="CHEBI:30013"/>
        <dbReference type="ChEBI" id="CHEBI:30616"/>
        <dbReference type="ChEBI" id="CHEBI:61977"/>
        <dbReference type="ChEBI" id="CHEBI:456216"/>
        <dbReference type="EC" id="2.7.11.25"/>
    </reaction>
</comment>
<name>A0A2G8LR69_STIJA</name>
<dbReference type="EC" id="2.7.11.25" evidence="3"/>
<evidence type="ECO:0000256" key="13">
    <source>
        <dbReference type="PROSITE-ProRule" id="PRU00192"/>
    </source>
</evidence>
<evidence type="ECO:0000256" key="10">
    <source>
        <dbReference type="ARBA" id="ARBA00022840"/>
    </source>
</evidence>
<evidence type="ECO:0000256" key="4">
    <source>
        <dbReference type="ARBA" id="ARBA00022443"/>
    </source>
</evidence>
<evidence type="ECO:0000256" key="12">
    <source>
        <dbReference type="ARBA" id="ARBA00048329"/>
    </source>
</evidence>
<feature type="compositionally biased region" description="Low complexity" evidence="16">
    <location>
        <begin position="1"/>
        <end position="20"/>
    </location>
</feature>
<evidence type="ECO:0000256" key="15">
    <source>
        <dbReference type="SAM" id="Coils"/>
    </source>
</evidence>
<feature type="compositionally biased region" description="Polar residues" evidence="16">
    <location>
        <begin position="859"/>
        <end position="881"/>
    </location>
</feature>
<evidence type="ECO:0000256" key="2">
    <source>
        <dbReference type="ARBA" id="ARBA00006529"/>
    </source>
</evidence>
<dbReference type="InterPro" id="IPR001452">
    <property type="entry name" value="SH3_domain"/>
</dbReference>
<keyword evidence="6" id="KW-0808">Transferase</keyword>
<dbReference type="PROSITE" id="PS00108">
    <property type="entry name" value="PROTEIN_KINASE_ST"/>
    <property type="match status" value="1"/>
</dbReference>
<dbReference type="InterPro" id="IPR001245">
    <property type="entry name" value="Ser-Thr/Tyr_kinase_cat_dom"/>
</dbReference>
<keyword evidence="10 14" id="KW-0067">ATP-binding</keyword>
<feature type="compositionally biased region" description="Polar residues" evidence="16">
    <location>
        <begin position="647"/>
        <end position="684"/>
    </location>
</feature>
<evidence type="ECO:0000259" key="18">
    <source>
        <dbReference type="PROSITE" id="PS50011"/>
    </source>
</evidence>
<dbReference type="STRING" id="307972.A0A2G8LR69"/>
<gene>
    <name evidence="19" type="ORF">BSL78_00300</name>
</gene>
<dbReference type="SUPFAM" id="SSF50044">
    <property type="entry name" value="SH3-domain"/>
    <property type="match status" value="1"/>
</dbReference>
<dbReference type="Proteomes" id="UP000230750">
    <property type="component" value="Unassembled WGS sequence"/>
</dbReference>
<dbReference type="PRINTS" id="PR00109">
    <property type="entry name" value="TYRKINASE"/>
</dbReference>
<evidence type="ECO:0000313" key="19">
    <source>
        <dbReference type="EMBL" id="PIK62721.1"/>
    </source>
</evidence>
<dbReference type="GO" id="GO:0005524">
    <property type="term" value="F:ATP binding"/>
    <property type="evidence" value="ECO:0007669"/>
    <property type="project" value="UniProtKB-UniRule"/>
</dbReference>
<feature type="domain" description="SH3" evidence="17">
    <location>
        <begin position="24"/>
        <end position="88"/>
    </location>
</feature>
<dbReference type="AlphaFoldDB" id="A0A2G8LR69"/>
<evidence type="ECO:0000256" key="5">
    <source>
        <dbReference type="ARBA" id="ARBA00022527"/>
    </source>
</evidence>
<evidence type="ECO:0000256" key="11">
    <source>
        <dbReference type="ARBA" id="ARBA00047559"/>
    </source>
</evidence>
<reference evidence="19 20" key="1">
    <citation type="journal article" date="2017" name="PLoS Biol.">
        <title>The sea cucumber genome provides insights into morphological evolution and visceral regeneration.</title>
        <authorList>
            <person name="Zhang X."/>
            <person name="Sun L."/>
            <person name="Yuan J."/>
            <person name="Sun Y."/>
            <person name="Gao Y."/>
            <person name="Zhang L."/>
            <person name="Li S."/>
            <person name="Dai H."/>
            <person name="Hamel J.F."/>
            <person name="Liu C."/>
            <person name="Yu Y."/>
            <person name="Liu S."/>
            <person name="Lin W."/>
            <person name="Guo K."/>
            <person name="Jin S."/>
            <person name="Xu P."/>
            <person name="Storey K.B."/>
            <person name="Huan P."/>
            <person name="Zhang T."/>
            <person name="Zhou Y."/>
            <person name="Zhang J."/>
            <person name="Lin C."/>
            <person name="Li X."/>
            <person name="Xing L."/>
            <person name="Huo D."/>
            <person name="Sun M."/>
            <person name="Wang L."/>
            <person name="Mercier A."/>
            <person name="Li F."/>
            <person name="Yang H."/>
            <person name="Xiang J."/>
        </authorList>
    </citation>
    <scope>NUCLEOTIDE SEQUENCE [LARGE SCALE GENOMIC DNA]</scope>
    <source>
        <strain evidence="19">Shaxun</strain>
        <tissue evidence="19">Muscle</tissue>
    </source>
</reference>
<protein>
    <recommendedName>
        <fullName evidence="3">mitogen-activated protein kinase kinase kinase</fullName>
        <ecNumber evidence="3">2.7.11.25</ecNumber>
    </recommendedName>
</protein>
<keyword evidence="4 13" id="KW-0728">SH3 domain</keyword>
<feature type="coiled-coil region" evidence="15">
    <location>
        <begin position="387"/>
        <end position="454"/>
    </location>
</feature>
<dbReference type="SMART" id="SM00326">
    <property type="entry name" value="SH3"/>
    <property type="match status" value="1"/>
</dbReference>
<dbReference type="PANTHER" id="PTHR44329">
    <property type="entry name" value="SERINE/THREONINE-PROTEIN KINASE TNNI3K-RELATED"/>
    <property type="match status" value="1"/>
</dbReference>
<feature type="region of interest" description="Disordered" evidence="16">
    <location>
        <begin position="1"/>
        <end position="21"/>
    </location>
</feature>
<comment type="catalytic activity">
    <reaction evidence="12">
        <text>L-seryl-[protein] + ATP = O-phospho-L-seryl-[protein] + ADP + H(+)</text>
        <dbReference type="Rhea" id="RHEA:17989"/>
        <dbReference type="Rhea" id="RHEA-COMP:9863"/>
        <dbReference type="Rhea" id="RHEA-COMP:11604"/>
        <dbReference type="ChEBI" id="CHEBI:15378"/>
        <dbReference type="ChEBI" id="CHEBI:29999"/>
        <dbReference type="ChEBI" id="CHEBI:30616"/>
        <dbReference type="ChEBI" id="CHEBI:83421"/>
        <dbReference type="ChEBI" id="CHEBI:456216"/>
        <dbReference type="EC" id="2.7.11.25"/>
    </reaction>
</comment>
<keyword evidence="8 14" id="KW-0547">Nucleotide-binding</keyword>
<evidence type="ECO:0000256" key="6">
    <source>
        <dbReference type="ARBA" id="ARBA00022679"/>
    </source>
</evidence>
<evidence type="ECO:0000256" key="3">
    <source>
        <dbReference type="ARBA" id="ARBA00012406"/>
    </source>
</evidence>